<evidence type="ECO:0000313" key="2">
    <source>
        <dbReference type="EMBL" id="KAF2659372.1"/>
    </source>
</evidence>
<sequence>MENPQNPDHGWKPNNRPQSTVAQNFMSELDDLFKIDGGLDLLDKNVHQKKQEVTTHAQQLEELEARLRATEERLKVAKSSPNSRKTSPSRPAIPGDFPDDAKARIGEAASPLAARTRPAPRAKDMPGALPGTPRSYNSTEYVLVDRPPTARTEDGERA</sequence>
<dbReference type="Proteomes" id="UP000799324">
    <property type="component" value="Unassembled WGS sequence"/>
</dbReference>
<keyword evidence="3" id="KW-1185">Reference proteome</keyword>
<organism evidence="2 3">
    <name type="scientific">Lophiostoma macrostomum CBS 122681</name>
    <dbReference type="NCBI Taxonomy" id="1314788"/>
    <lineage>
        <taxon>Eukaryota</taxon>
        <taxon>Fungi</taxon>
        <taxon>Dikarya</taxon>
        <taxon>Ascomycota</taxon>
        <taxon>Pezizomycotina</taxon>
        <taxon>Dothideomycetes</taxon>
        <taxon>Pleosporomycetidae</taxon>
        <taxon>Pleosporales</taxon>
        <taxon>Lophiostomataceae</taxon>
        <taxon>Lophiostoma</taxon>
    </lineage>
</organism>
<dbReference type="EMBL" id="MU004307">
    <property type="protein sequence ID" value="KAF2659372.1"/>
    <property type="molecule type" value="Genomic_DNA"/>
</dbReference>
<gene>
    <name evidence="2" type="ORF">K491DRAFT_689244</name>
</gene>
<name>A0A6A6TI17_9PLEO</name>
<feature type="compositionally biased region" description="Low complexity" evidence="1">
    <location>
        <begin position="108"/>
        <end position="119"/>
    </location>
</feature>
<evidence type="ECO:0000256" key="1">
    <source>
        <dbReference type="SAM" id="MobiDB-lite"/>
    </source>
</evidence>
<protein>
    <submittedName>
        <fullName evidence="2">Uncharacterized protein</fullName>
    </submittedName>
</protein>
<feature type="compositionally biased region" description="Polar residues" evidence="1">
    <location>
        <begin position="79"/>
        <end position="89"/>
    </location>
</feature>
<feature type="region of interest" description="Disordered" evidence="1">
    <location>
        <begin position="71"/>
        <end position="158"/>
    </location>
</feature>
<evidence type="ECO:0000313" key="3">
    <source>
        <dbReference type="Proteomes" id="UP000799324"/>
    </source>
</evidence>
<dbReference type="AlphaFoldDB" id="A0A6A6TI17"/>
<feature type="region of interest" description="Disordered" evidence="1">
    <location>
        <begin position="1"/>
        <end position="20"/>
    </location>
</feature>
<reference evidence="2" key="1">
    <citation type="journal article" date="2020" name="Stud. Mycol.">
        <title>101 Dothideomycetes genomes: a test case for predicting lifestyles and emergence of pathogens.</title>
        <authorList>
            <person name="Haridas S."/>
            <person name="Albert R."/>
            <person name="Binder M."/>
            <person name="Bloem J."/>
            <person name="Labutti K."/>
            <person name="Salamov A."/>
            <person name="Andreopoulos B."/>
            <person name="Baker S."/>
            <person name="Barry K."/>
            <person name="Bills G."/>
            <person name="Bluhm B."/>
            <person name="Cannon C."/>
            <person name="Castanera R."/>
            <person name="Culley D."/>
            <person name="Daum C."/>
            <person name="Ezra D."/>
            <person name="Gonzalez J."/>
            <person name="Henrissat B."/>
            <person name="Kuo A."/>
            <person name="Liang C."/>
            <person name="Lipzen A."/>
            <person name="Lutzoni F."/>
            <person name="Magnuson J."/>
            <person name="Mondo S."/>
            <person name="Nolan M."/>
            <person name="Ohm R."/>
            <person name="Pangilinan J."/>
            <person name="Park H.-J."/>
            <person name="Ramirez L."/>
            <person name="Alfaro M."/>
            <person name="Sun H."/>
            <person name="Tritt A."/>
            <person name="Yoshinaga Y."/>
            <person name="Zwiers L.-H."/>
            <person name="Turgeon B."/>
            <person name="Goodwin S."/>
            <person name="Spatafora J."/>
            <person name="Crous P."/>
            <person name="Grigoriev I."/>
        </authorList>
    </citation>
    <scope>NUCLEOTIDE SEQUENCE</scope>
    <source>
        <strain evidence="2">CBS 122681</strain>
    </source>
</reference>
<dbReference type="OrthoDB" id="5408734at2759"/>
<proteinExistence type="predicted"/>
<accession>A0A6A6TI17</accession>